<dbReference type="HAMAP" id="MF_00675">
    <property type="entry name" value="UxaC"/>
    <property type="match status" value="1"/>
</dbReference>
<dbReference type="InterPro" id="IPR003766">
    <property type="entry name" value="Uronate_isomerase"/>
</dbReference>
<comment type="catalytic activity">
    <reaction evidence="1 7">
        <text>D-glucuronate = D-fructuronate</text>
        <dbReference type="Rhea" id="RHEA:13049"/>
        <dbReference type="ChEBI" id="CHEBI:58720"/>
        <dbReference type="ChEBI" id="CHEBI:59863"/>
        <dbReference type="EC" id="5.3.1.12"/>
    </reaction>
</comment>
<dbReference type="AlphaFoldDB" id="A0A1Z4MX59"/>
<evidence type="ECO:0000313" key="8">
    <source>
        <dbReference type="EMBL" id="BAY98076.1"/>
    </source>
</evidence>
<gene>
    <name evidence="7" type="primary">uxaC</name>
    <name evidence="8" type="ORF">NIES37_20240</name>
</gene>
<dbReference type="PANTHER" id="PTHR30068">
    <property type="entry name" value="URONATE ISOMERASE"/>
    <property type="match status" value="1"/>
</dbReference>
<evidence type="ECO:0000256" key="1">
    <source>
        <dbReference type="ARBA" id="ARBA00001165"/>
    </source>
</evidence>
<organism evidence="8 9">
    <name type="scientific">Tolypothrix tenuis PCC 7101</name>
    <dbReference type="NCBI Taxonomy" id="231146"/>
    <lineage>
        <taxon>Bacteria</taxon>
        <taxon>Bacillati</taxon>
        <taxon>Cyanobacteriota</taxon>
        <taxon>Cyanophyceae</taxon>
        <taxon>Nostocales</taxon>
        <taxon>Tolypothrichaceae</taxon>
        <taxon>Tolypothrix</taxon>
    </lineage>
</organism>
<evidence type="ECO:0000313" key="9">
    <source>
        <dbReference type="Proteomes" id="UP000218785"/>
    </source>
</evidence>
<dbReference type="InterPro" id="IPR032466">
    <property type="entry name" value="Metal_Hydrolase"/>
</dbReference>
<dbReference type="Gene3D" id="3.20.20.140">
    <property type="entry name" value="Metal-dependent hydrolases"/>
    <property type="match status" value="1"/>
</dbReference>
<dbReference type="NCBIfam" id="NF002794">
    <property type="entry name" value="PRK02925.1"/>
    <property type="match status" value="1"/>
</dbReference>
<protein>
    <recommendedName>
        <fullName evidence="5 7">Uronate isomerase</fullName>
        <ecNumber evidence="4 7">5.3.1.12</ecNumber>
    </recommendedName>
    <alternativeName>
        <fullName evidence="7">Glucuronate isomerase</fullName>
    </alternativeName>
    <alternativeName>
        <fullName evidence="7">Uronic isomerase</fullName>
    </alternativeName>
</protein>
<comment type="catalytic activity">
    <reaction evidence="7">
        <text>aldehydo-D-galacturonate = keto-D-tagaturonate</text>
        <dbReference type="Rhea" id="RHEA:27702"/>
        <dbReference type="ChEBI" id="CHEBI:12952"/>
        <dbReference type="ChEBI" id="CHEBI:17886"/>
    </reaction>
</comment>
<dbReference type="Pfam" id="PF02614">
    <property type="entry name" value="UxaC"/>
    <property type="match status" value="1"/>
</dbReference>
<dbReference type="Proteomes" id="UP000218785">
    <property type="component" value="Chromosome"/>
</dbReference>
<sequence>MLTKKRNLSSDRCFAPEPVQRQIARQFFDSISTLPLVCPHGHVEPALLANPAARFGSPTELLILPDHYIFRMLYSRGIPLEALGIPTKDGTPIETDHRQIWQIFADHFYLFRGTPSGLWLKDELINVFGVDEPLNSRNAGNIYDYLEKQLALPEFSPRALFKRFNIEVLCTTDAASDNLEYHQSLHQEDFTQIRPTFRPDAVVNLDVIGWRENLAQLERAVGREISTYAAFIQALEERRAFFKKMGATATDHSAATPYTARLSDPEAEAIFARALNNKLNPSDVEQFTGHMFMEMARMSVEDGLVMQMHCGIMRNHNPAIFERFGSDKGADIPLQIEWTQNLRPLLNAYGNNKDFHLILFGLDESSYSRELAPLAGHYPAVLLGPPWWFHDSVSGMERYFNQVMETAGLYNTAGFNDDTRAFVSIPARHAVWRRVACNWLAGLVVRGLIEEEEGYDMAAAVAYDLAKDAYKLQRRD</sequence>
<reference evidence="8 9" key="1">
    <citation type="submission" date="2017-06" db="EMBL/GenBank/DDBJ databases">
        <title>Genome sequencing of cyanobaciteial culture collection at National Institute for Environmental Studies (NIES).</title>
        <authorList>
            <person name="Hirose Y."/>
            <person name="Shimura Y."/>
            <person name="Fujisawa T."/>
            <person name="Nakamura Y."/>
            <person name="Kawachi M."/>
        </authorList>
    </citation>
    <scope>NUCLEOTIDE SEQUENCE [LARGE SCALE GENOMIC DNA]</scope>
    <source>
        <strain evidence="8 9">NIES-37</strain>
    </source>
</reference>
<dbReference type="KEGG" id="ttq:NIES37_20240"/>
<comment type="similarity">
    <text evidence="3 7">Belongs to the metallo-dependent hydrolases superfamily. Uronate isomerase family.</text>
</comment>
<dbReference type="PANTHER" id="PTHR30068:SF4">
    <property type="entry name" value="URONATE ISOMERASE"/>
    <property type="match status" value="1"/>
</dbReference>
<dbReference type="GO" id="GO:0008880">
    <property type="term" value="F:glucuronate isomerase activity"/>
    <property type="evidence" value="ECO:0007669"/>
    <property type="project" value="UniProtKB-UniRule"/>
</dbReference>
<evidence type="ECO:0000256" key="7">
    <source>
        <dbReference type="HAMAP-Rule" id="MF_00675"/>
    </source>
</evidence>
<accession>A0A1Z4MX59</accession>
<dbReference type="GO" id="GO:0042840">
    <property type="term" value="P:D-glucuronate catabolic process"/>
    <property type="evidence" value="ECO:0007669"/>
    <property type="project" value="TreeGrafter"/>
</dbReference>
<keyword evidence="6 7" id="KW-0413">Isomerase</keyword>
<evidence type="ECO:0000256" key="2">
    <source>
        <dbReference type="ARBA" id="ARBA00004892"/>
    </source>
</evidence>
<dbReference type="EC" id="5.3.1.12" evidence="4 7"/>
<proteinExistence type="inferred from homology"/>
<dbReference type="GO" id="GO:0019698">
    <property type="term" value="P:D-galacturonate catabolic process"/>
    <property type="evidence" value="ECO:0007669"/>
    <property type="project" value="TreeGrafter"/>
</dbReference>
<evidence type="ECO:0000256" key="4">
    <source>
        <dbReference type="ARBA" id="ARBA00012546"/>
    </source>
</evidence>
<dbReference type="RefSeq" id="WP_096575227.1">
    <property type="nucleotide sequence ID" value="NZ_CAWNJS010000001.1"/>
</dbReference>
<dbReference type="Gene3D" id="1.10.2020.10">
    <property type="entry name" value="uronate isomerase, domain 2, chain A"/>
    <property type="match status" value="1"/>
</dbReference>
<evidence type="ECO:0000256" key="6">
    <source>
        <dbReference type="ARBA" id="ARBA00023235"/>
    </source>
</evidence>
<keyword evidence="9" id="KW-1185">Reference proteome</keyword>
<evidence type="ECO:0000256" key="5">
    <source>
        <dbReference type="ARBA" id="ARBA00020555"/>
    </source>
</evidence>
<comment type="pathway">
    <text evidence="2 7">Carbohydrate metabolism; pentose and glucuronate interconversion.</text>
</comment>
<name>A0A1Z4MX59_9CYAN</name>
<dbReference type="UniPathway" id="UPA00246"/>
<evidence type="ECO:0000256" key="3">
    <source>
        <dbReference type="ARBA" id="ARBA00008397"/>
    </source>
</evidence>
<dbReference type="SUPFAM" id="SSF51556">
    <property type="entry name" value="Metallo-dependent hydrolases"/>
    <property type="match status" value="1"/>
</dbReference>
<dbReference type="EMBL" id="AP018248">
    <property type="protein sequence ID" value="BAY98076.1"/>
    <property type="molecule type" value="Genomic_DNA"/>
</dbReference>